<dbReference type="PROSITE" id="PS51671">
    <property type="entry name" value="ACT"/>
    <property type="match status" value="1"/>
</dbReference>
<evidence type="ECO:0000256" key="2">
    <source>
        <dbReference type="PROSITE-ProRule" id="PRU00703"/>
    </source>
</evidence>
<dbReference type="SUPFAM" id="SSF55021">
    <property type="entry name" value="ACT-like"/>
    <property type="match status" value="1"/>
</dbReference>
<dbReference type="RefSeq" id="WP_062471434.1">
    <property type="nucleotide sequence ID" value="NZ_BBYN01000029.1"/>
</dbReference>
<evidence type="ECO:0000313" key="6">
    <source>
        <dbReference type="Proteomes" id="UP000188993"/>
    </source>
</evidence>
<evidence type="ECO:0000259" key="3">
    <source>
        <dbReference type="PROSITE" id="PS51371"/>
    </source>
</evidence>
<dbReference type="AlphaFoldDB" id="A0A1S6ILP6"/>
<dbReference type="PANTHER" id="PTHR43080">
    <property type="entry name" value="CBS DOMAIN-CONTAINING PROTEIN CBSX3, MITOCHONDRIAL"/>
    <property type="match status" value="1"/>
</dbReference>
<name>A0A1S6ILP6_9LACT</name>
<feature type="domain" description="CBS" evidence="3">
    <location>
        <begin position="7"/>
        <end position="65"/>
    </location>
</feature>
<accession>A0A1S6ILP6</accession>
<dbReference type="Pfam" id="PF00571">
    <property type="entry name" value="CBS"/>
    <property type="match status" value="2"/>
</dbReference>
<organism evidence="5 6">
    <name type="scientific">Jeotgalibaca dankookensis</name>
    <dbReference type="NCBI Taxonomy" id="708126"/>
    <lineage>
        <taxon>Bacteria</taxon>
        <taxon>Bacillati</taxon>
        <taxon>Bacillota</taxon>
        <taxon>Bacilli</taxon>
        <taxon>Lactobacillales</taxon>
        <taxon>Carnobacteriaceae</taxon>
        <taxon>Jeotgalibaca</taxon>
    </lineage>
</organism>
<dbReference type="InterPro" id="IPR051257">
    <property type="entry name" value="Diverse_CBS-Domain"/>
</dbReference>
<dbReference type="Proteomes" id="UP000188993">
    <property type="component" value="Chromosome"/>
</dbReference>
<sequence>MDVNSYMSTDLITIGPQTKILDALDLMKKHQIHRLPVVKGDQLIGLLTDGVISRNTPSTMTSLDMHEVNYLLNKTNAEDIMVKKVITIHKDALLEEAAVLMRQNSIGVLPVVTGEGHLVGIITDKDIIDAFVDVLGFYKPGVRVVVNVLQDRKGVLEELTDIFSELEISIQQIAVYRKQTPIQVVIQVESDDVTSIKKELEANGFEVGSIMFKEVAPPK</sequence>
<dbReference type="PANTHER" id="PTHR43080:SF2">
    <property type="entry name" value="CBS DOMAIN-CONTAINING PROTEIN"/>
    <property type="match status" value="1"/>
</dbReference>
<dbReference type="InterPro" id="IPR045865">
    <property type="entry name" value="ACT-like_dom_sf"/>
</dbReference>
<proteinExistence type="predicted"/>
<dbReference type="GO" id="GO:0003938">
    <property type="term" value="F:IMP dehydrogenase activity"/>
    <property type="evidence" value="ECO:0007669"/>
    <property type="project" value="UniProtKB-EC"/>
</dbReference>
<evidence type="ECO:0000313" key="5">
    <source>
        <dbReference type="EMBL" id="AQS52463.1"/>
    </source>
</evidence>
<evidence type="ECO:0000256" key="1">
    <source>
        <dbReference type="ARBA" id="ARBA00023122"/>
    </source>
</evidence>
<protein>
    <submittedName>
        <fullName evidence="5">Inosine-5'-monophosphate dehydrogenase</fullName>
        <ecNumber evidence="5">1.1.1.205</ecNumber>
    </submittedName>
</protein>
<dbReference type="EC" id="1.1.1.205" evidence="5"/>
<feature type="domain" description="ACT" evidence="4">
    <location>
        <begin position="144"/>
        <end position="219"/>
    </location>
</feature>
<dbReference type="SUPFAM" id="SSF54631">
    <property type="entry name" value="CBS-domain pair"/>
    <property type="match status" value="1"/>
</dbReference>
<dbReference type="OrthoDB" id="9802114at2"/>
<dbReference type="Pfam" id="PF01842">
    <property type="entry name" value="ACT"/>
    <property type="match status" value="1"/>
</dbReference>
<evidence type="ECO:0000259" key="4">
    <source>
        <dbReference type="PROSITE" id="PS51671"/>
    </source>
</evidence>
<keyword evidence="1 2" id="KW-0129">CBS domain</keyword>
<dbReference type="Gene3D" id="3.10.580.10">
    <property type="entry name" value="CBS-domain"/>
    <property type="match status" value="1"/>
</dbReference>
<dbReference type="SMART" id="SM00116">
    <property type="entry name" value="CBS"/>
    <property type="match status" value="2"/>
</dbReference>
<keyword evidence="6" id="KW-1185">Reference proteome</keyword>
<dbReference type="STRING" id="708126.BW727_100053"/>
<dbReference type="KEGG" id="jda:BW727_100053"/>
<dbReference type="InterPro" id="IPR046342">
    <property type="entry name" value="CBS_dom_sf"/>
</dbReference>
<dbReference type="CDD" id="cd04584">
    <property type="entry name" value="CBS_pair_AcuB_like"/>
    <property type="match status" value="1"/>
</dbReference>
<feature type="domain" description="CBS" evidence="3">
    <location>
        <begin position="81"/>
        <end position="137"/>
    </location>
</feature>
<keyword evidence="5" id="KW-0560">Oxidoreductase</keyword>
<dbReference type="EMBL" id="CP019728">
    <property type="protein sequence ID" value="AQS52463.1"/>
    <property type="molecule type" value="Genomic_DNA"/>
</dbReference>
<dbReference type="PROSITE" id="PS51371">
    <property type="entry name" value="CBS"/>
    <property type="match status" value="2"/>
</dbReference>
<dbReference type="InterPro" id="IPR000644">
    <property type="entry name" value="CBS_dom"/>
</dbReference>
<dbReference type="InterPro" id="IPR002912">
    <property type="entry name" value="ACT_dom"/>
</dbReference>
<gene>
    <name evidence="5" type="primary">guaB_1</name>
    <name evidence="5" type="ORF">BW727_100053</name>
</gene>
<reference evidence="5 6" key="1">
    <citation type="journal article" date="2014" name="Int. J. Syst. Evol. Microbiol.">
        <title>Jeotgalibaca dankookensis gen. nov., sp. nov., a member of the family Carnobacteriaceae, isolated from seujeot (Korean traditional food).</title>
        <authorList>
            <person name="Lee D.G."/>
            <person name="Trujillo M.E."/>
            <person name="Kang H."/>
            <person name="Ahn T.Y."/>
        </authorList>
    </citation>
    <scope>NUCLEOTIDE SEQUENCE [LARGE SCALE GENOMIC DNA]</scope>
    <source>
        <strain evidence="5 6">EX-07</strain>
    </source>
</reference>